<protein>
    <recommendedName>
        <fullName evidence="4">Exo-alpha-sialidase</fullName>
    </recommendedName>
</protein>
<evidence type="ECO:0008006" key="4">
    <source>
        <dbReference type="Google" id="ProtNLM"/>
    </source>
</evidence>
<sequence>MVRFVFLFRLLMVLSLAYVGMARASQDEPVMAQLVWVESAANNHQIFITSLHGEDWSEPQAVYQSENELASPVLVTDLAGDKWLVWSERRKKKLVLMSQRRNAGASTWGQASIVSNHGNESTAPAALVDLTGRLWLVWAANPGGMDDIFLAIREPGSAWTDAIQLSADNDVPDIRPEIVLQVDGDVLVSWQTFDFHLGGYRSDQKQFALDSSAKTRYKTPLDPASDMRPEEIALPGFLPGYAMVSLHLPNNRLVQSVRLN</sequence>
<organism evidence="2 3">
    <name type="scientific">Arenicella chitinivorans</name>
    <dbReference type="NCBI Taxonomy" id="1329800"/>
    <lineage>
        <taxon>Bacteria</taxon>
        <taxon>Pseudomonadati</taxon>
        <taxon>Pseudomonadota</taxon>
        <taxon>Gammaproteobacteria</taxon>
        <taxon>Arenicellales</taxon>
        <taxon>Arenicellaceae</taxon>
        <taxon>Arenicella</taxon>
    </lineage>
</organism>
<proteinExistence type="predicted"/>
<keyword evidence="1" id="KW-0732">Signal</keyword>
<dbReference type="Proteomes" id="UP000614811">
    <property type="component" value="Unassembled WGS sequence"/>
</dbReference>
<feature type="chain" id="PRO_5036973294" description="Exo-alpha-sialidase" evidence="1">
    <location>
        <begin position="25"/>
        <end position="260"/>
    </location>
</feature>
<evidence type="ECO:0000313" key="3">
    <source>
        <dbReference type="Proteomes" id="UP000614811"/>
    </source>
</evidence>
<keyword evidence="3" id="KW-1185">Reference proteome</keyword>
<comment type="caution">
    <text evidence="2">The sequence shown here is derived from an EMBL/GenBank/DDBJ whole genome shotgun (WGS) entry which is preliminary data.</text>
</comment>
<dbReference type="EMBL" id="BMXA01000002">
    <property type="protein sequence ID" value="GHA08642.1"/>
    <property type="molecule type" value="Genomic_DNA"/>
</dbReference>
<dbReference type="AlphaFoldDB" id="A0A918RQ52"/>
<evidence type="ECO:0000313" key="2">
    <source>
        <dbReference type="EMBL" id="GHA08642.1"/>
    </source>
</evidence>
<name>A0A918RQ52_9GAMM</name>
<accession>A0A918RQ52</accession>
<dbReference type="CDD" id="cd15482">
    <property type="entry name" value="Sialidase_non-viral"/>
    <property type="match status" value="1"/>
</dbReference>
<reference evidence="2" key="1">
    <citation type="journal article" date="2014" name="Int. J. Syst. Evol. Microbiol.">
        <title>Complete genome sequence of Corynebacterium casei LMG S-19264T (=DSM 44701T), isolated from a smear-ripened cheese.</title>
        <authorList>
            <consortium name="US DOE Joint Genome Institute (JGI-PGF)"/>
            <person name="Walter F."/>
            <person name="Albersmeier A."/>
            <person name="Kalinowski J."/>
            <person name="Ruckert C."/>
        </authorList>
    </citation>
    <scope>NUCLEOTIDE SEQUENCE</scope>
    <source>
        <strain evidence="2">KCTC 12711</strain>
    </source>
</reference>
<dbReference type="SUPFAM" id="SSF89372">
    <property type="entry name" value="Fucose-specific lectin"/>
    <property type="match status" value="1"/>
</dbReference>
<gene>
    <name evidence="2" type="ORF">GCM10008090_18130</name>
</gene>
<evidence type="ECO:0000256" key="1">
    <source>
        <dbReference type="SAM" id="SignalP"/>
    </source>
</evidence>
<reference evidence="2" key="2">
    <citation type="submission" date="2020-09" db="EMBL/GenBank/DDBJ databases">
        <authorList>
            <person name="Sun Q."/>
            <person name="Kim S."/>
        </authorList>
    </citation>
    <scope>NUCLEOTIDE SEQUENCE</scope>
    <source>
        <strain evidence="2">KCTC 12711</strain>
    </source>
</reference>
<feature type="signal peptide" evidence="1">
    <location>
        <begin position="1"/>
        <end position="24"/>
    </location>
</feature>